<protein>
    <submittedName>
        <fullName evidence="3">von Willebrand factor A domain-containing protein 3A-like</fullName>
    </submittedName>
</protein>
<feature type="compositionally biased region" description="Low complexity" evidence="1">
    <location>
        <begin position="11"/>
        <end position="22"/>
    </location>
</feature>
<feature type="compositionally biased region" description="Basic and acidic residues" evidence="1">
    <location>
        <begin position="98"/>
        <end position="113"/>
    </location>
</feature>
<dbReference type="GeneID" id="116286420"/>
<dbReference type="KEGG" id="aten:116286420"/>
<feature type="non-terminal residue" evidence="3">
    <location>
        <position position="291"/>
    </location>
</feature>
<reference evidence="3" key="1">
    <citation type="submission" date="2025-08" db="UniProtKB">
        <authorList>
            <consortium name="RefSeq"/>
        </authorList>
    </citation>
    <scope>IDENTIFICATION</scope>
</reference>
<dbReference type="InParanoid" id="A0A6P8H7T7"/>
<dbReference type="OrthoDB" id="299997at2759"/>
<feature type="compositionally biased region" description="Basic and acidic residues" evidence="1">
    <location>
        <begin position="74"/>
        <end position="84"/>
    </location>
</feature>
<sequence>MKKIFKAFRKSSSSSSSSSSSESESEAENPREEKPIESPPKQSWSITHSDIEVPRPKQPRAKSAKPAVRVHHGRATEEEKEKRPVSWQSKPKHRVTMKRRDSQSSYPEEKTKLMEKPRWEMLSTIDALPPRSLTVTSIKQNTDLQEVLGLEAAHAEGQSSNDWLMRHSIDAEALTIDEILKCGIRIKPPSDANPDTAYIKYDEAKLQEFEFKLNNVINLCQERINWLLRGSRRSFGLVKGNRVALLVDSSDANCGYGRLRLFQESLQELINEQLINKEMLFMVSFGTKVRP</sequence>
<gene>
    <name evidence="3" type="primary">LOC116286420</name>
</gene>
<organism evidence="2 3">
    <name type="scientific">Actinia tenebrosa</name>
    <name type="common">Australian red waratah sea anemone</name>
    <dbReference type="NCBI Taxonomy" id="6105"/>
    <lineage>
        <taxon>Eukaryota</taxon>
        <taxon>Metazoa</taxon>
        <taxon>Cnidaria</taxon>
        <taxon>Anthozoa</taxon>
        <taxon>Hexacorallia</taxon>
        <taxon>Actiniaria</taxon>
        <taxon>Actiniidae</taxon>
        <taxon>Actinia</taxon>
    </lineage>
</organism>
<dbReference type="PANTHER" id="PTHR46478:SF1">
    <property type="entry name" value="VON WILLEBRAND FACTOR A DOMAIN-CONTAINING PROTEIN 3A"/>
    <property type="match status" value="1"/>
</dbReference>
<dbReference type="PANTHER" id="PTHR46478">
    <property type="entry name" value="VON WILLEBRAND FACTOR A DOMAIN-CONTAINING PROTEIN 3A"/>
    <property type="match status" value="1"/>
</dbReference>
<dbReference type="RefSeq" id="XP_031548797.1">
    <property type="nucleotide sequence ID" value="XM_031692937.1"/>
</dbReference>
<feature type="compositionally biased region" description="Basic residues" evidence="1">
    <location>
        <begin position="57"/>
        <end position="73"/>
    </location>
</feature>
<name>A0A6P8H7T7_ACTTE</name>
<proteinExistence type="predicted"/>
<keyword evidence="2" id="KW-1185">Reference proteome</keyword>
<dbReference type="Proteomes" id="UP000515163">
    <property type="component" value="Unplaced"/>
</dbReference>
<evidence type="ECO:0000313" key="3">
    <source>
        <dbReference type="RefSeq" id="XP_031548797.1"/>
    </source>
</evidence>
<feature type="region of interest" description="Disordered" evidence="1">
    <location>
        <begin position="1"/>
        <end position="113"/>
    </location>
</feature>
<accession>A0A6P8H7T7</accession>
<evidence type="ECO:0000313" key="2">
    <source>
        <dbReference type="Proteomes" id="UP000515163"/>
    </source>
</evidence>
<dbReference type="AlphaFoldDB" id="A0A6P8H7T7"/>
<evidence type="ECO:0000256" key="1">
    <source>
        <dbReference type="SAM" id="MobiDB-lite"/>
    </source>
</evidence>